<evidence type="ECO:0000256" key="3">
    <source>
        <dbReference type="SAM" id="MobiDB-lite"/>
    </source>
</evidence>
<organism evidence="5 6">
    <name type="scientific">Ichthyophthirius multifiliis</name>
    <name type="common">White spot disease agent</name>
    <name type="synonym">Ich</name>
    <dbReference type="NCBI Taxonomy" id="5932"/>
    <lineage>
        <taxon>Eukaryota</taxon>
        <taxon>Sar</taxon>
        <taxon>Alveolata</taxon>
        <taxon>Ciliophora</taxon>
        <taxon>Intramacronucleata</taxon>
        <taxon>Oligohymenophorea</taxon>
        <taxon>Hymenostomatida</taxon>
        <taxon>Ophryoglenina</taxon>
        <taxon>Ichthyophthirius</taxon>
    </lineage>
</organism>
<dbReference type="Pfam" id="PF13499">
    <property type="entry name" value="EF-hand_7"/>
    <property type="match status" value="1"/>
</dbReference>
<dbReference type="CDD" id="cd00051">
    <property type="entry name" value="EFh"/>
    <property type="match status" value="1"/>
</dbReference>
<accession>G0R3P5</accession>
<proteinExistence type="predicted"/>
<dbReference type="InterPro" id="IPR002048">
    <property type="entry name" value="EF_hand_dom"/>
</dbReference>
<dbReference type="PROSITE" id="PS50222">
    <property type="entry name" value="EF_HAND_2"/>
    <property type="match status" value="2"/>
</dbReference>
<dbReference type="OrthoDB" id="26525at2759"/>
<feature type="domain" description="EF-hand" evidence="4">
    <location>
        <begin position="103"/>
        <end position="138"/>
    </location>
</feature>
<dbReference type="eggNOG" id="KOG0027">
    <property type="taxonomic scope" value="Eukaryota"/>
</dbReference>
<evidence type="ECO:0000256" key="1">
    <source>
        <dbReference type="ARBA" id="ARBA00022737"/>
    </source>
</evidence>
<dbReference type="FunFam" id="1.10.238.10:FF:000003">
    <property type="entry name" value="Calmodulin A"/>
    <property type="match status" value="1"/>
</dbReference>
<feature type="region of interest" description="Disordered" evidence="3">
    <location>
        <begin position="1"/>
        <end position="54"/>
    </location>
</feature>
<evidence type="ECO:0000259" key="4">
    <source>
        <dbReference type="PROSITE" id="PS50222"/>
    </source>
</evidence>
<evidence type="ECO:0000313" key="6">
    <source>
        <dbReference type="Proteomes" id="UP000008983"/>
    </source>
</evidence>
<feature type="compositionally biased region" description="Low complexity" evidence="3">
    <location>
        <begin position="37"/>
        <end position="46"/>
    </location>
</feature>
<dbReference type="SUPFAM" id="SSF47473">
    <property type="entry name" value="EF-hand"/>
    <property type="match status" value="1"/>
</dbReference>
<keyword evidence="2" id="KW-0106">Calcium</keyword>
<gene>
    <name evidence="5" type="ORF">IMG5_186890</name>
</gene>
<feature type="compositionally biased region" description="Polar residues" evidence="3">
    <location>
        <begin position="13"/>
        <end position="22"/>
    </location>
</feature>
<sequence>MSQPSEKNLEVIKSSQNASIPSLQELPEEQKKRKTQKSQLQVSQKSQNKHLNNHSEIQEDFTNINMSSAARKKINMDTQITPGYKKFVIDENNAAYDCIKGMFTREEIEEAFKTLDYKENNQITSEELTFFLEYIGEKATEEEIEEMIKMCDLEGNGYVTKDEFIKLASGQSLAPIGQSYPPSEELLQKQEIMNNLKLEDLQLQKYRSPNNQNYGQENSESDALDKIANIYYKSYRDFLGLQQKNNNDEDYVNLQEFIIMLIGSMDIKSIGKYDLAFDIIGKDAIDLEDLLYIERTLTFKNEIADTKIEEKFKNHRHKKEYLNKTYGTKQMDKQLYYDIVSSYPTYFQA</sequence>
<protein>
    <recommendedName>
        <fullName evidence="4">EF-hand domain-containing protein</fullName>
    </recommendedName>
</protein>
<evidence type="ECO:0000256" key="2">
    <source>
        <dbReference type="ARBA" id="ARBA00022837"/>
    </source>
</evidence>
<dbReference type="GO" id="GO:0005509">
    <property type="term" value="F:calcium ion binding"/>
    <property type="evidence" value="ECO:0007669"/>
    <property type="project" value="InterPro"/>
</dbReference>
<dbReference type="InParanoid" id="G0R3P5"/>
<keyword evidence="6" id="KW-1185">Reference proteome</keyword>
<dbReference type="InterPro" id="IPR011992">
    <property type="entry name" value="EF-hand-dom_pair"/>
</dbReference>
<dbReference type="STRING" id="857967.G0R3P5"/>
<dbReference type="AlphaFoldDB" id="G0R3P5"/>
<reference evidence="5 6" key="1">
    <citation type="submission" date="2011-07" db="EMBL/GenBank/DDBJ databases">
        <authorList>
            <person name="Coyne R."/>
            <person name="Brami D."/>
            <person name="Johnson J."/>
            <person name="Hostetler J."/>
            <person name="Hannick L."/>
            <person name="Clark T."/>
            <person name="Cassidy-Hanley D."/>
            <person name="Inman J."/>
        </authorList>
    </citation>
    <scope>NUCLEOTIDE SEQUENCE [LARGE SCALE GENOMIC DNA]</scope>
    <source>
        <strain evidence="5 6">G5</strain>
    </source>
</reference>
<dbReference type="RefSeq" id="XP_004027245.1">
    <property type="nucleotide sequence ID" value="XM_004027196.1"/>
</dbReference>
<dbReference type="SMART" id="SM00054">
    <property type="entry name" value="EFh"/>
    <property type="match status" value="2"/>
</dbReference>
<feature type="domain" description="EF-hand" evidence="4">
    <location>
        <begin position="139"/>
        <end position="174"/>
    </location>
</feature>
<name>G0R3P5_ICHMU</name>
<dbReference type="Proteomes" id="UP000008983">
    <property type="component" value="Unassembled WGS sequence"/>
</dbReference>
<dbReference type="GeneID" id="14903978"/>
<dbReference type="Gene3D" id="1.10.238.10">
    <property type="entry name" value="EF-hand"/>
    <property type="match status" value="1"/>
</dbReference>
<evidence type="ECO:0000313" key="5">
    <source>
        <dbReference type="EMBL" id="EGR27900.1"/>
    </source>
</evidence>
<dbReference type="EMBL" id="GL984311">
    <property type="protein sequence ID" value="EGR27900.1"/>
    <property type="molecule type" value="Genomic_DNA"/>
</dbReference>
<keyword evidence="1" id="KW-0677">Repeat</keyword>